<dbReference type="Gene3D" id="2.30.40.10">
    <property type="entry name" value="Urease, subunit C, domain 1"/>
    <property type="match status" value="1"/>
</dbReference>
<dbReference type="Proteomes" id="UP000603352">
    <property type="component" value="Unassembled WGS sequence"/>
</dbReference>
<comment type="caution">
    <text evidence="1">The sequence shown here is derived from an EMBL/GenBank/DDBJ whole genome shotgun (WGS) entry which is preliminary data.</text>
</comment>
<dbReference type="InterPro" id="IPR011059">
    <property type="entry name" value="Metal-dep_hydrolase_composite"/>
</dbReference>
<sequence length="84" mass="8845">MGAALPAWRRHHDDIGLIQPGHAADPVIMDRPAGSAGRTLLEAVELGDLPGIGMVIIDGEILVAPSRNTPPAERLPVLLSPSRQ</sequence>
<protein>
    <submittedName>
        <fullName evidence="1">Uncharacterized protein</fullName>
    </submittedName>
</protein>
<evidence type="ECO:0000313" key="1">
    <source>
        <dbReference type="EMBL" id="GGB30548.1"/>
    </source>
</evidence>
<dbReference type="EMBL" id="BMDZ01000007">
    <property type="protein sequence ID" value="GGB30548.1"/>
    <property type="molecule type" value="Genomic_DNA"/>
</dbReference>
<evidence type="ECO:0000313" key="2">
    <source>
        <dbReference type="Proteomes" id="UP000603352"/>
    </source>
</evidence>
<keyword evidence="2" id="KW-1185">Reference proteome</keyword>
<name>A0ABQ1ICG1_9PROT</name>
<accession>A0ABQ1ICG1</accession>
<organism evidence="1 2">
    <name type="scientific">Tistrella bauzanensis</name>
    <dbReference type="NCBI Taxonomy" id="657419"/>
    <lineage>
        <taxon>Bacteria</taxon>
        <taxon>Pseudomonadati</taxon>
        <taxon>Pseudomonadota</taxon>
        <taxon>Alphaproteobacteria</taxon>
        <taxon>Geminicoccales</taxon>
        <taxon>Geminicoccaceae</taxon>
        <taxon>Tistrella</taxon>
    </lineage>
</organism>
<gene>
    <name evidence="1" type="ORF">GCM10011505_09910</name>
</gene>
<reference evidence="2" key="1">
    <citation type="journal article" date="2019" name="Int. J. Syst. Evol. Microbiol.">
        <title>The Global Catalogue of Microorganisms (GCM) 10K type strain sequencing project: providing services to taxonomists for standard genome sequencing and annotation.</title>
        <authorList>
            <consortium name="The Broad Institute Genomics Platform"/>
            <consortium name="The Broad Institute Genome Sequencing Center for Infectious Disease"/>
            <person name="Wu L."/>
            <person name="Ma J."/>
        </authorList>
    </citation>
    <scope>NUCLEOTIDE SEQUENCE [LARGE SCALE GENOMIC DNA]</scope>
    <source>
        <strain evidence="2">CGMCC 1.10188</strain>
    </source>
</reference>
<proteinExistence type="predicted"/>